<evidence type="ECO:0000313" key="10">
    <source>
        <dbReference type="EMBL" id="MBP1852819.1"/>
    </source>
</evidence>
<dbReference type="PANTHER" id="PTHR48111:SF4">
    <property type="entry name" value="DNA-BINDING DUAL TRANSCRIPTIONAL REGULATOR OMPR"/>
    <property type="match status" value="1"/>
</dbReference>
<dbReference type="GO" id="GO:0003677">
    <property type="term" value="F:DNA binding"/>
    <property type="evidence" value="ECO:0007669"/>
    <property type="project" value="UniProtKB-KW"/>
</dbReference>
<evidence type="ECO:0000256" key="7">
    <source>
        <dbReference type="PROSITE-ProRule" id="PRU01091"/>
    </source>
</evidence>
<dbReference type="CDD" id="cd00383">
    <property type="entry name" value="trans_reg_C"/>
    <property type="match status" value="1"/>
</dbReference>
<proteinExistence type="predicted"/>
<dbReference type="PANTHER" id="PTHR48111">
    <property type="entry name" value="REGULATOR OF RPOS"/>
    <property type="match status" value="1"/>
</dbReference>
<accession>A0ABS4E4F8</accession>
<dbReference type="EMBL" id="JAGGJU010000013">
    <property type="protein sequence ID" value="MBP1852819.1"/>
    <property type="molecule type" value="Genomic_DNA"/>
</dbReference>
<evidence type="ECO:0000256" key="5">
    <source>
        <dbReference type="ARBA" id="ARBA00023163"/>
    </source>
</evidence>
<dbReference type="SMART" id="SM00862">
    <property type="entry name" value="Trans_reg_C"/>
    <property type="match status" value="1"/>
</dbReference>
<evidence type="ECO:0000259" key="8">
    <source>
        <dbReference type="PROSITE" id="PS50110"/>
    </source>
</evidence>
<dbReference type="InterPro" id="IPR001867">
    <property type="entry name" value="OmpR/PhoB-type_DNA-bd"/>
</dbReference>
<gene>
    <name evidence="10" type="ORF">J2Z17_004278</name>
</gene>
<keyword evidence="4 7" id="KW-0238">DNA-binding</keyword>
<dbReference type="InterPro" id="IPR016032">
    <property type="entry name" value="Sig_transdc_resp-reg_C-effctor"/>
</dbReference>
<dbReference type="InterPro" id="IPR011006">
    <property type="entry name" value="CheY-like_superfamily"/>
</dbReference>
<evidence type="ECO:0000256" key="2">
    <source>
        <dbReference type="ARBA" id="ARBA00023012"/>
    </source>
</evidence>
<dbReference type="PROSITE" id="PS50110">
    <property type="entry name" value="RESPONSE_REGULATORY"/>
    <property type="match status" value="1"/>
</dbReference>
<dbReference type="InterPro" id="IPR036388">
    <property type="entry name" value="WH-like_DNA-bd_sf"/>
</dbReference>
<keyword evidence="11" id="KW-1185">Reference proteome</keyword>
<organism evidence="10 11">
    <name type="scientific">Rhizobium halophytocola</name>
    <dbReference type="NCBI Taxonomy" id="735519"/>
    <lineage>
        <taxon>Bacteria</taxon>
        <taxon>Pseudomonadati</taxon>
        <taxon>Pseudomonadota</taxon>
        <taxon>Alphaproteobacteria</taxon>
        <taxon>Hyphomicrobiales</taxon>
        <taxon>Rhizobiaceae</taxon>
        <taxon>Rhizobium/Agrobacterium group</taxon>
        <taxon>Rhizobium</taxon>
    </lineage>
</organism>
<evidence type="ECO:0000256" key="4">
    <source>
        <dbReference type="ARBA" id="ARBA00023125"/>
    </source>
</evidence>
<reference evidence="10 11" key="1">
    <citation type="submission" date="2021-03" db="EMBL/GenBank/DDBJ databases">
        <title>Genomic Encyclopedia of Type Strains, Phase IV (KMG-IV): sequencing the most valuable type-strain genomes for metagenomic binning, comparative biology and taxonomic classification.</title>
        <authorList>
            <person name="Goeker M."/>
        </authorList>
    </citation>
    <scope>NUCLEOTIDE SEQUENCE [LARGE SCALE GENOMIC DNA]</scope>
    <source>
        <strain evidence="10 11">DSM 21600</strain>
    </source>
</reference>
<evidence type="ECO:0000259" key="9">
    <source>
        <dbReference type="PROSITE" id="PS51755"/>
    </source>
</evidence>
<dbReference type="PROSITE" id="PS51755">
    <property type="entry name" value="OMPR_PHOB"/>
    <property type="match status" value="1"/>
</dbReference>
<feature type="domain" description="OmpR/PhoB-type" evidence="9">
    <location>
        <begin position="125"/>
        <end position="225"/>
    </location>
</feature>
<feature type="domain" description="Response regulatory" evidence="8">
    <location>
        <begin position="2"/>
        <end position="114"/>
    </location>
</feature>
<dbReference type="Gene3D" id="1.10.10.10">
    <property type="entry name" value="Winged helix-like DNA-binding domain superfamily/Winged helix DNA-binding domain"/>
    <property type="match status" value="1"/>
</dbReference>
<sequence length="237" mass="26551">MSIILVSDDAALADRITATLPACRRFIHLDTHASLRAALHAHHSSLLIVDASRTTIDVADLCREVRRYSRVPIIALIDVKNTERRVETFDAGADDCISPSADGREIAARINVILRKSDDVAGHRQDMLMFDQWCLDPNTRQLWDPAHSPIRLTGVEFDLLEAFCRHSGMTLSRRQLMEFTHAGISQSVERSIDVHISRLRHKIQDRGASPRLILTIRSGGYRFTPLVVGVPPTDSQC</sequence>
<dbReference type="SUPFAM" id="SSF52172">
    <property type="entry name" value="CheY-like"/>
    <property type="match status" value="1"/>
</dbReference>
<evidence type="ECO:0000256" key="6">
    <source>
        <dbReference type="PROSITE-ProRule" id="PRU00169"/>
    </source>
</evidence>
<evidence type="ECO:0000313" key="11">
    <source>
        <dbReference type="Proteomes" id="UP000759443"/>
    </source>
</evidence>
<feature type="DNA-binding region" description="OmpR/PhoB-type" evidence="7">
    <location>
        <begin position="125"/>
        <end position="225"/>
    </location>
</feature>
<evidence type="ECO:0000256" key="1">
    <source>
        <dbReference type="ARBA" id="ARBA00022553"/>
    </source>
</evidence>
<dbReference type="Gene3D" id="3.40.50.2300">
    <property type="match status" value="1"/>
</dbReference>
<comment type="caution">
    <text evidence="10">The sequence shown here is derived from an EMBL/GenBank/DDBJ whole genome shotgun (WGS) entry which is preliminary data.</text>
</comment>
<keyword evidence="3" id="KW-0805">Transcription regulation</keyword>
<evidence type="ECO:0000256" key="3">
    <source>
        <dbReference type="ARBA" id="ARBA00023015"/>
    </source>
</evidence>
<dbReference type="SUPFAM" id="SSF46894">
    <property type="entry name" value="C-terminal effector domain of the bipartite response regulators"/>
    <property type="match status" value="1"/>
</dbReference>
<protein>
    <submittedName>
        <fullName evidence="10">DNA-binding response OmpR family regulator</fullName>
    </submittedName>
</protein>
<keyword evidence="1 6" id="KW-0597">Phosphoprotein</keyword>
<name>A0ABS4E4F8_9HYPH</name>
<dbReference type="InterPro" id="IPR001789">
    <property type="entry name" value="Sig_transdc_resp-reg_receiver"/>
</dbReference>
<dbReference type="Proteomes" id="UP000759443">
    <property type="component" value="Unassembled WGS sequence"/>
</dbReference>
<dbReference type="Pfam" id="PF00486">
    <property type="entry name" value="Trans_reg_C"/>
    <property type="match status" value="1"/>
</dbReference>
<keyword evidence="2" id="KW-0902">Two-component regulatory system</keyword>
<feature type="modified residue" description="4-aspartylphosphate" evidence="6">
    <location>
        <position position="50"/>
    </location>
</feature>
<dbReference type="RefSeq" id="WP_209947968.1">
    <property type="nucleotide sequence ID" value="NZ_JAGGJU010000013.1"/>
</dbReference>
<keyword evidence="5" id="KW-0804">Transcription</keyword>
<dbReference type="InterPro" id="IPR039420">
    <property type="entry name" value="WalR-like"/>
</dbReference>